<accession>A0A1J5PP90</accession>
<organism evidence="1">
    <name type="scientific">mine drainage metagenome</name>
    <dbReference type="NCBI Taxonomy" id="410659"/>
    <lineage>
        <taxon>unclassified sequences</taxon>
        <taxon>metagenomes</taxon>
        <taxon>ecological metagenomes</taxon>
    </lineage>
</organism>
<dbReference type="EMBL" id="MLJW01004752">
    <property type="protein sequence ID" value="OIQ69396.1"/>
    <property type="molecule type" value="Genomic_DNA"/>
</dbReference>
<reference evidence="1" key="1">
    <citation type="submission" date="2016-10" db="EMBL/GenBank/DDBJ databases">
        <title>Sequence of Gallionella enrichment culture.</title>
        <authorList>
            <person name="Poehlein A."/>
            <person name="Muehling M."/>
            <person name="Daniel R."/>
        </authorList>
    </citation>
    <scope>NUCLEOTIDE SEQUENCE</scope>
</reference>
<comment type="caution">
    <text evidence="1">The sequence shown here is derived from an EMBL/GenBank/DDBJ whole genome shotgun (WGS) entry which is preliminary data.</text>
</comment>
<gene>
    <name evidence="1" type="ORF">GALL_490050</name>
</gene>
<protein>
    <submittedName>
        <fullName evidence="1">Uncharacterized protein</fullName>
    </submittedName>
</protein>
<evidence type="ECO:0000313" key="1">
    <source>
        <dbReference type="EMBL" id="OIQ69396.1"/>
    </source>
</evidence>
<sequence>MPFWMNHMKVINANSTAAPISAKLNLMPL</sequence>
<proteinExistence type="predicted"/>
<dbReference type="AlphaFoldDB" id="A0A1J5PP90"/>
<name>A0A1J5PP90_9ZZZZ</name>